<gene>
    <name evidence="2" type="ORF">Mefer_1619</name>
</gene>
<feature type="compositionally biased region" description="Basic and acidic residues" evidence="1">
    <location>
        <begin position="39"/>
        <end position="51"/>
    </location>
</feature>
<evidence type="ECO:0000256" key="1">
    <source>
        <dbReference type="SAM" id="MobiDB-lite"/>
    </source>
</evidence>
<geneLocation type="plasmid" evidence="2 3">
    <name>pMEFER01</name>
</geneLocation>
<reference evidence="2" key="1">
    <citation type="submission" date="2009-08" db="EMBL/GenBank/DDBJ databases">
        <title>Complete sequence of plasmid of Methanocaldococcus fervens AG86.</title>
        <authorList>
            <consortium name="US DOE Joint Genome Institute"/>
            <person name="Lucas S."/>
            <person name="Copeland A."/>
            <person name="Lapidus A."/>
            <person name="Glavina del Rio T."/>
            <person name="Tice H."/>
            <person name="Bruce D."/>
            <person name="Goodwin L."/>
            <person name="Pitluck S."/>
            <person name="Chertkov O."/>
            <person name="Detter J.C."/>
            <person name="Han C."/>
            <person name="Tapia R."/>
            <person name="Larimer F."/>
            <person name="Land M."/>
            <person name="Hauser L."/>
            <person name="Kyrpides N."/>
            <person name="Ovchinnikova G."/>
            <person name="Lupa-Sieprawska M."/>
            <person name="Whitman W.B."/>
        </authorList>
    </citation>
    <scope>NUCLEOTIDE SEQUENCE [LARGE SCALE GENOMIC DNA]</scope>
    <source>
        <strain evidence="2">AG86</strain>
        <plasmid evidence="2">pMEFER01</plasmid>
    </source>
</reference>
<dbReference type="KEGG" id="mfe:Mefer_1619"/>
<dbReference type="AlphaFoldDB" id="C7P9R5"/>
<keyword evidence="2" id="KW-0614">Plasmid</keyword>
<feature type="region of interest" description="Disordered" evidence="1">
    <location>
        <begin position="1"/>
        <end position="51"/>
    </location>
</feature>
<dbReference type="Proteomes" id="UP000001495">
    <property type="component" value="Plasmid pMEFER01"/>
</dbReference>
<evidence type="ECO:0000313" key="2">
    <source>
        <dbReference type="EMBL" id="ACV25422.1"/>
    </source>
</evidence>
<evidence type="ECO:0000313" key="3">
    <source>
        <dbReference type="Proteomes" id="UP000001495"/>
    </source>
</evidence>
<dbReference type="OrthoDB" id="65970at2157"/>
<dbReference type="EMBL" id="CP001697">
    <property type="protein sequence ID" value="ACV25422.1"/>
    <property type="molecule type" value="Genomic_DNA"/>
</dbReference>
<feature type="compositionally biased region" description="Acidic residues" evidence="1">
    <location>
        <begin position="1"/>
        <end position="31"/>
    </location>
</feature>
<dbReference type="eggNOG" id="arCOG10661">
    <property type="taxonomic scope" value="Archaea"/>
</dbReference>
<dbReference type="HOGENOM" id="CLU_2140236_0_0_2"/>
<protein>
    <submittedName>
        <fullName evidence="2">Uncharacterized protein</fullName>
    </submittedName>
</protein>
<organism evidence="2 3">
    <name type="scientific">Methanocaldococcus fervens (strain DSM 4213 / JCM 15782 / AG86)</name>
    <name type="common">Methanococcus fervens</name>
    <dbReference type="NCBI Taxonomy" id="573064"/>
    <lineage>
        <taxon>Archaea</taxon>
        <taxon>Methanobacteriati</taxon>
        <taxon>Methanobacteriota</taxon>
        <taxon>Methanomada group</taxon>
        <taxon>Methanococci</taxon>
        <taxon>Methanococcales</taxon>
        <taxon>Methanocaldococcaceae</taxon>
        <taxon>Methanocaldococcus</taxon>
    </lineage>
</organism>
<keyword evidence="3" id="KW-1185">Reference proteome</keyword>
<proteinExistence type="predicted"/>
<name>C7P9R5_METFA</name>
<accession>C7P9R5</accession>
<sequence length="112" mass="12951">MNENEDFEGFEDIPIVSEDEDNFPNFEDDGESIPTNTTKSEDKATSHKKPTEDELPILDFNTLYKKIMIRIVKRLEIIHNITYQDRIKLLAGEIGRDLELLDELIKLKLGGE</sequence>